<accession>A0A1N6HKB6</accession>
<evidence type="ECO:0000313" key="2">
    <source>
        <dbReference type="EMBL" id="SIO20139.1"/>
    </source>
</evidence>
<feature type="transmembrane region" description="Helical" evidence="1">
    <location>
        <begin position="88"/>
        <end position="106"/>
    </location>
</feature>
<evidence type="ECO:0000256" key="1">
    <source>
        <dbReference type="SAM" id="Phobius"/>
    </source>
</evidence>
<evidence type="ECO:0000313" key="3">
    <source>
        <dbReference type="Proteomes" id="UP000184782"/>
    </source>
</evidence>
<keyword evidence="1" id="KW-1133">Transmembrane helix</keyword>
<keyword evidence="3" id="KW-1185">Reference proteome</keyword>
<dbReference type="RefSeq" id="WP_074230719.1">
    <property type="nucleotide sequence ID" value="NZ_FSRQ01000002.1"/>
</dbReference>
<keyword evidence="1" id="KW-0812">Transmembrane</keyword>
<name>A0A1N6HKB6_9FLAO</name>
<dbReference type="EMBL" id="FSRQ01000002">
    <property type="protein sequence ID" value="SIO20139.1"/>
    <property type="molecule type" value="Genomic_DNA"/>
</dbReference>
<sequence>MKIFPSSIYEFKLNDSKEKTLERLKRRTETSEKSISTFIDKSFTGNINQNKFQLFLSNIGGGSFCKLTGFLDDSEGEVLVEIKRNFKMLLCVLYFLPILGLIIELISNSKAFHLILLLVCPLQILAIRFIFIGVFFKVSSRQVLARFSDVLDAGAMIKK</sequence>
<keyword evidence="1" id="KW-0472">Membrane</keyword>
<gene>
    <name evidence="2" type="ORF">SAMN05421769_2597</name>
</gene>
<organism evidence="2 3">
    <name type="scientific">Chryseobacterium scophthalmum</name>
    <dbReference type="NCBI Taxonomy" id="59733"/>
    <lineage>
        <taxon>Bacteria</taxon>
        <taxon>Pseudomonadati</taxon>
        <taxon>Bacteroidota</taxon>
        <taxon>Flavobacteriia</taxon>
        <taxon>Flavobacteriales</taxon>
        <taxon>Weeksellaceae</taxon>
        <taxon>Chryseobacterium group</taxon>
        <taxon>Chryseobacterium</taxon>
    </lineage>
</organism>
<dbReference type="Proteomes" id="UP000184782">
    <property type="component" value="Unassembled WGS sequence"/>
</dbReference>
<reference evidence="3" key="1">
    <citation type="submission" date="2016-12" db="EMBL/GenBank/DDBJ databases">
        <authorList>
            <person name="Varghese N."/>
            <person name="Submissions S."/>
        </authorList>
    </citation>
    <scope>NUCLEOTIDE SEQUENCE [LARGE SCALE GENOMIC DNA]</scope>
    <source>
        <strain evidence="3">DSM 16779</strain>
    </source>
</reference>
<dbReference type="OrthoDB" id="1431520at2"/>
<proteinExistence type="predicted"/>
<dbReference type="AlphaFoldDB" id="A0A1N6HKB6"/>
<dbReference type="STRING" id="59733.SAMN05421769_2597"/>
<protein>
    <submittedName>
        <fullName evidence="2">Uncharacterized protein</fullName>
    </submittedName>
</protein>
<feature type="transmembrane region" description="Helical" evidence="1">
    <location>
        <begin position="112"/>
        <end position="136"/>
    </location>
</feature>